<comment type="caution">
    <text evidence="6">The sequence shown here is derived from an EMBL/GenBank/DDBJ whole genome shotgun (WGS) entry which is preliminary data.</text>
</comment>
<reference evidence="6 7" key="1">
    <citation type="submission" date="2019-03" db="EMBL/GenBank/DDBJ databases">
        <title>Metabolic potential of uncultured bacteria and archaea associated with petroleum seepage in deep-sea sediments.</title>
        <authorList>
            <person name="Dong X."/>
            <person name="Hubert C."/>
        </authorList>
    </citation>
    <scope>NUCLEOTIDE SEQUENCE [LARGE SCALE GENOMIC DNA]</scope>
    <source>
        <strain evidence="6">E29_bin28</strain>
    </source>
</reference>
<evidence type="ECO:0000259" key="5">
    <source>
        <dbReference type="PROSITE" id="PS51084"/>
    </source>
</evidence>
<dbReference type="InterPro" id="IPR036265">
    <property type="entry name" value="HIT-like_sf"/>
</dbReference>
<feature type="domain" description="HIT" evidence="5">
    <location>
        <begin position="22"/>
        <end position="132"/>
    </location>
</feature>
<accession>A0A523YMC6</accession>
<dbReference type="GO" id="GO:0003824">
    <property type="term" value="F:catalytic activity"/>
    <property type="evidence" value="ECO:0007669"/>
    <property type="project" value="InterPro"/>
</dbReference>
<evidence type="ECO:0000256" key="1">
    <source>
        <dbReference type="ARBA" id="ARBA00022741"/>
    </source>
</evidence>
<evidence type="ECO:0000313" key="7">
    <source>
        <dbReference type="Proteomes" id="UP000316925"/>
    </source>
</evidence>
<dbReference type="PANTHER" id="PTHR42997:SF1">
    <property type="entry name" value="AP-4-A PHOSPHORYLASE"/>
    <property type="match status" value="1"/>
</dbReference>
<feature type="binding site" evidence="3">
    <location>
        <begin position="111"/>
        <end position="115"/>
    </location>
    <ligand>
        <name>substrate</name>
    </ligand>
</feature>
<organism evidence="6 7">
    <name type="scientific">Aerophobetes bacterium</name>
    <dbReference type="NCBI Taxonomy" id="2030807"/>
    <lineage>
        <taxon>Bacteria</taxon>
        <taxon>Candidatus Aerophobota</taxon>
    </lineage>
</organism>
<name>A0A523YMC6_UNCAE</name>
<dbReference type="InterPro" id="IPR052908">
    <property type="entry name" value="AP-4-A_phosphorylase"/>
</dbReference>
<evidence type="ECO:0000256" key="2">
    <source>
        <dbReference type="PIRSR" id="PIRSR639383-1"/>
    </source>
</evidence>
<sequence>MKRLWAPWRIEYILGEKEGKCIFCEKPKQEKDEDNYILLRGKKCLVMLNAYPYNNGHLMIAPYRHIDSVEDLEGDEARDMMEILSRMITLLKKVLRPEGFNVGMNLGSVAGAGIVGHLHLHVVPRWKGDTNFMPLISNTKIISESLRKTYQKLKENM</sequence>
<evidence type="ECO:0000256" key="4">
    <source>
        <dbReference type="PROSITE-ProRule" id="PRU00464"/>
    </source>
</evidence>
<dbReference type="SUPFAM" id="SSF54197">
    <property type="entry name" value="HIT-like"/>
    <property type="match status" value="1"/>
</dbReference>
<protein>
    <submittedName>
        <fullName evidence="6">HIT domain-containing protein</fullName>
    </submittedName>
</protein>
<dbReference type="AlphaFoldDB" id="A0A523YMC6"/>
<dbReference type="InterPro" id="IPR039383">
    <property type="entry name" value="FHIT"/>
</dbReference>
<keyword evidence="1" id="KW-0547">Nucleotide-binding</keyword>
<dbReference type="PANTHER" id="PTHR42997">
    <property type="entry name" value="HIT FAMILY HYDROLASE"/>
    <property type="match status" value="1"/>
</dbReference>
<dbReference type="InterPro" id="IPR011146">
    <property type="entry name" value="HIT-like"/>
</dbReference>
<dbReference type="PROSITE" id="PS51084">
    <property type="entry name" value="HIT_2"/>
    <property type="match status" value="1"/>
</dbReference>
<feature type="binding site" evidence="3">
    <location>
        <position position="121"/>
    </location>
    <ligand>
        <name>substrate</name>
    </ligand>
</feature>
<evidence type="ECO:0000313" key="6">
    <source>
        <dbReference type="EMBL" id="TET92714.1"/>
    </source>
</evidence>
<proteinExistence type="predicted"/>
<feature type="binding site" evidence="3">
    <location>
        <position position="49"/>
    </location>
    <ligand>
        <name>substrate</name>
    </ligand>
</feature>
<dbReference type="Proteomes" id="UP000316925">
    <property type="component" value="Unassembled WGS sequence"/>
</dbReference>
<dbReference type="Gene3D" id="3.30.428.10">
    <property type="entry name" value="HIT-like"/>
    <property type="match status" value="1"/>
</dbReference>
<gene>
    <name evidence="6" type="ORF">E3J33_03295</name>
</gene>
<dbReference type="Pfam" id="PF01230">
    <property type="entry name" value="HIT"/>
    <property type="match status" value="1"/>
</dbReference>
<dbReference type="CDD" id="cd01275">
    <property type="entry name" value="FHIT"/>
    <property type="match status" value="1"/>
</dbReference>
<feature type="short sequence motif" description="Histidine triad motif" evidence="4">
    <location>
        <begin position="117"/>
        <end position="121"/>
    </location>
</feature>
<feature type="active site" description="Tele-AMP-histidine intermediate" evidence="2">
    <location>
        <position position="119"/>
    </location>
</feature>
<dbReference type="GO" id="GO:0000166">
    <property type="term" value="F:nucleotide binding"/>
    <property type="evidence" value="ECO:0007669"/>
    <property type="project" value="UniProtKB-KW"/>
</dbReference>
<dbReference type="EMBL" id="SOIJ01000185">
    <property type="protein sequence ID" value="TET92714.1"/>
    <property type="molecule type" value="Genomic_DNA"/>
</dbReference>
<evidence type="ECO:0000256" key="3">
    <source>
        <dbReference type="PIRSR" id="PIRSR639383-2"/>
    </source>
</evidence>